<dbReference type="Pfam" id="PF01637">
    <property type="entry name" value="ATPase_2"/>
    <property type="match status" value="1"/>
</dbReference>
<keyword evidence="2" id="KW-0547">Nucleotide-binding</keyword>
<protein>
    <submittedName>
        <fullName evidence="2">ATP-binding protein</fullName>
    </submittedName>
</protein>
<gene>
    <name evidence="2" type="ORF">L0U88_17020</name>
</gene>
<dbReference type="InterPro" id="IPR011579">
    <property type="entry name" value="ATPase_dom"/>
</dbReference>
<dbReference type="Gene3D" id="3.40.50.300">
    <property type="entry name" value="P-loop containing nucleotide triphosphate hydrolases"/>
    <property type="match status" value="1"/>
</dbReference>
<name>A0ABS9BMQ4_9BACT</name>
<accession>A0ABS9BMQ4</accession>
<dbReference type="SUPFAM" id="SSF46785">
    <property type="entry name" value="Winged helix' DNA-binding domain"/>
    <property type="match status" value="1"/>
</dbReference>
<dbReference type="Proteomes" id="UP001200145">
    <property type="component" value="Unassembled WGS sequence"/>
</dbReference>
<dbReference type="RefSeq" id="WP_234867450.1">
    <property type="nucleotide sequence ID" value="NZ_JAKEVY010000004.1"/>
</dbReference>
<dbReference type="GO" id="GO:0005524">
    <property type="term" value="F:ATP binding"/>
    <property type="evidence" value="ECO:0007669"/>
    <property type="project" value="UniProtKB-KW"/>
</dbReference>
<dbReference type="EMBL" id="JAKEVY010000004">
    <property type="protein sequence ID" value="MCF1716347.1"/>
    <property type="molecule type" value="Genomic_DNA"/>
</dbReference>
<evidence type="ECO:0000313" key="3">
    <source>
        <dbReference type="Proteomes" id="UP001200145"/>
    </source>
</evidence>
<dbReference type="PANTHER" id="PTHR34704">
    <property type="entry name" value="ATPASE"/>
    <property type="match status" value="1"/>
</dbReference>
<sequence>MNEIIGRIEEKSLLTEALTSREAELIAVYGRRRIGKTYLIRNHFRKQLVFELTGVHDATLSNQLNNFSLALQEAMGIAVPPAVPSSWIDAFQLLSNYLRTAIKKEPVVLLFDEMPWLSTARSGFLQAFAHWWNTVASRNPLIKVVICGSAASWIIRKVINDRGGLHNRVTKRIRLLPFTLEETEHYLRYLGVQLDRFQILQLYMAMGGIPHYLKQVKRGESAAQLIDRCFFAKNAPLKTEFKELYKSLFANSANHEAIIRALSKKAKGLSRAEIIEECGFKTGGWVTEIIDELEQSGFITQYIPFGRTFRDTLYKLTDEYSHFYLKFIEGARATGTGTWLKISQSSSYTSWSGFAFESICQKHVDPIKKAIGIAAVYTEVSTWRSMLAKGEKGAQIDLLLDRADHCINLCEIKFSAEEFVIDKKYAAELDYKVQRFKEQTGTRKSIFPTMITTYGVRKNLHSTGRVIAEVTMDDLFSK</sequence>
<keyword evidence="2" id="KW-0067">ATP-binding</keyword>
<feature type="domain" description="ATPase" evidence="1">
    <location>
        <begin position="14"/>
        <end position="216"/>
    </location>
</feature>
<keyword evidence="3" id="KW-1185">Reference proteome</keyword>
<evidence type="ECO:0000313" key="2">
    <source>
        <dbReference type="EMBL" id="MCF1716347.1"/>
    </source>
</evidence>
<reference evidence="2 3" key="1">
    <citation type="submission" date="2022-01" db="EMBL/GenBank/DDBJ databases">
        <title>Flavihumibacter sp. nov., isolated from sediment of a river.</title>
        <authorList>
            <person name="Liu H."/>
        </authorList>
    </citation>
    <scope>NUCLEOTIDE SEQUENCE [LARGE SCALE GENOMIC DNA]</scope>
    <source>
        <strain evidence="2 3">RY-1</strain>
    </source>
</reference>
<organism evidence="2 3">
    <name type="scientific">Flavihumibacter fluminis</name>
    <dbReference type="NCBI Taxonomy" id="2909236"/>
    <lineage>
        <taxon>Bacteria</taxon>
        <taxon>Pseudomonadati</taxon>
        <taxon>Bacteroidota</taxon>
        <taxon>Chitinophagia</taxon>
        <taxon>Chitinophagales</taxon>
        <taxon>Chitinophagaceae</taxon>
        <taxon>Flavihumibacter</taxon>
    </lineage>
</organism>
<dbReference type="InterPro" id="IPR027417">
    <property type="entry name" value="P-loop_NTPase"/>
</dbReference>
<comment type="caution">
    <text evidence="2">The sequence shown here is derived from an EMBL/GenBank/DDBJ whole genome shotgun (WGS) entry which is preliminary data.</text>
</comment>
<dbReference type="PANTHER" id="PTHR34704:SF1">
    <property type="entry name" value="ATPASE"/>
    <property type="match status" value="1"/>
</dbReference>
<dbReference type="SUPFAM" id="SSF52540">
    <property type="entry name" value="P-loop containing nucleoside triphosphate hydrolases"/>
    <property type="match status" value="1"/>
</dbReference>
<dbReference type="InterPro" id="IPR036390">
    <property type="entry name" value="WH_DNA-bd_sf"/>
</dbReference>
<evidence type="ECO:0000259" key="1">
    <source>
        <dbReference type="Pfam" id="PF01637"/>
    </source>
</evidence>
<proteinExistence type="predicted"/>